<accession>A0ABX0SK49</accession>
<evidence type="ECO:0000256" key="7">
    <source>
        <dbReference type="RuleBase" id="RU363032"/>
    </source>
</evidence>
<dbReference type="InterPro" id="IPR000515">
    <property type="entry name" value="MetI-like"/>
</dbReference>
<evidence type="ECO:0000313" key="10">
    <source>
        <dbReference type="EMBL" id="NIH57071.1"/>
    </source>
</evidence>
<evidence type="ECO:0000256" key="1">
    <source>
        <dbReference type="ARBA" id="ARBA00004651"/>
    </source>
</evidence>
<sequence>MGAISSVDTTSPAASTPIVDPGTTGTDARRERTIRHASADTPSERHRPRDRAAVRESTDPVHWKAGSRVWYWVAVAGFGISLAASFLVPDNLPGLVRGEDFSQDYPLDPRNYRILLAAIGLALVALYPFLLRFPRLGRRFFHKAQFVFAGALAIGVWDLLTSKLFVMKPPYFPGPVTILDYVPRNWENLLGHVLASSRLFAIGLGLGTIAGIGTGILIGWYRQWFYWLYPILKFTGVVPATAWMPIATVLLKPAPVAMTFLLVIASWFVIALMICQGMASTPTALYEVSRTLGAKDSFLLFHVAIPHAMPSIFTGISMATSMSFLTLVAAEMMGATAGLGYFINYSKTFSKYYQVYAAIIIMFIVFTVILAIIERVKNRVLRWQKGLVQP</sequence>
<keyword evidence="5 7" id="KW-1133">Transmembrane helix</keyword>
<dbReference type="InterPro" id="IPR035906">
    <property type="entry name" value="MetI-like_sf"/>
</dbReference>
<evidence type="ECO:0000256" key="4">
    <source>
        <dbReference type="ARBA" id="ARBA00022692"/>
    </source>
</evidence>
<dbReference type="CDD" id="cd06261">
    <property type="entry name" value="TM_PBP2"/>
    <property type="match status" value="1"/>
</dbReference>
<feature type="transmembrane region" description="Helical" evidence="7">
    <location>
        <begin position="114"/>
        <end position="133"/>
    </location>
</feature>
<keyword evidence="2 7" id="KW-0813">Transport</keyword>
<protein>
    <submittedName>
        <fullName evidence="10">NitT/TauT family transport system permease protein</fullName>
    </submittedName>
</protein>
<feature type="transmembrane region" description="Helical" evidence="7">
    <location>
        <begin position="324"/>
        <end position="343"/>
    </location>
</feature>
<evidence type="ECO:0000256" key="6">
    <source>
        <dbReference type="ARBA" id="ARBA00023136"/>
    </source>
</evidence>
<keyword evidence="6 7" id="KW-0472">Membrane</keyword>
<name>A0ABX0SK49_9ACTN</name>
<feature type="transmembrane region" description="Helical" evidence="7">
    <location>
        <begin position="299"/>
        <end position="317"/>
    </location>
</feature>
<dbReference type="PROSITE" id="PS50928">
    <property type="entry name" value="ABC_TM1"/>
    <property type="match status" value="1"/>
</dbReference>
<evidence type="ECO:0000256" key="2">
    <source>
        <dbReference type="ARBA" id="ARBA00022448"/>
    </source>
</evidence>
<proteinExistence type="inferred from homology"/>
<feature type="transmembrane region" description="Helical" evidence="7">
    <location>
        <begin position="69"/>
        <end position="88"/>
    </location>
</feature>
<evidence type="ECO:0000313" key="11">
    <source>
        <dbReference type="Proteomes" id="UP000749311"/>
    </source>
</evidence>
<feature type="transmembrane region" description="Helical" evidence="7">
    <location>
        <begin position="258"/>
        <end position="279"/>
    </location>
</feature>
<gene>
    <name evidence="10" type="ORF">FB473_001716</name>
</gene>
<dbReference type="RefSeq" id="WP_167166491.1">
    <property type="nucleotide sequence ID" value="NZ_BAAAOO010000011.1"/>
</dbReference>
<feature type="transmembrane region" description="Helical" evidence="7">
    <location>
        <begin position="227"/>
        <end position="251"/>
    </location>
</feature>
<evidence type="ECO:0000256" key="5">
    <source>
        <dbReference type="ARBA" id="ARBA00022989"/>
    </source>
</evidence>
<comment type="caution">
    <text evidence="10">The sequence shown here is derived from an EMBL/GenBank/DDBJ whole genome shotgun (WGS) entry which is preliminary data.</text>
</comment>
<keyword evidence="4 7" id="KW-0812">Transmembrane</keyword>
<comment type="similarity">
    <text evidence="7">Belongs to the binding-protein-dependent transport system permease family.</text>
</comment>
<reference evidence="10 11" key="1">
    <citation type="submission" date="2020-02" db="EMBL/GenBank/DDBJ databases">
        <title>Sequencing the genomes of 1000 actinobacteria strains.</title>
        <authorList>
            <person name="Klenk H.-P."/>
        </authorList>
    </citation>
    <scope>NUCLEOTIDE SEQUENCE [LARGE SCALE GENOMIC DNA]</scope>
    <source>
        <strain evidence="10 11">DSM 19609</strain>
    </source>
</reference>
<feature type="compositionally biased region" description="Basic and acidic residues" evidence="8">
    <location>
        <begin position="42"/>
        <end position="57"/>
    </location>
</feature>
<comment type="subcellular location">
    <subcellularLocation>
        <location evidence="1 7">Cell membrane</location>
        <topology evidence="1 7">Multi-pass membrane protein</topology>
    </subcellularLocation>
</comment>
<feature type="region of interest" description="Disordered" evidence="8">
    <location>
        <begin position="1"/>
        <end position="57"/>
    </location>
</feature>
<dbReference type="Pfam" id="PF00528">
    <property type="entry name" value="BPD_transp_1"/>
    <property type="match status" value="1"/>
</dbReference>
<organism evidence="10 11">
    <name type="scientific">Brooklawnia cerclae</name>
    <dbReference type="NCBI Taxonomy" id="349934"/>
    <lineage>
        <taxon>Bacteria</taxon>
        <taxon>Bacillati</taxon>
        <taxon>Actinomycetota</taxon>
        <taxon>Actinomycetes</taxon>
        <taxon>Propionibacteriales</taxon>
        <taxon>Propionibacteriaceae</taxon>
        <taxon>Brooklawnia</taxon>
    </lineage>
</organism>
<dbReference type="Proteomes" id="UP000749311">
    <property type="component" value="Unassembled WGS sequence"/>
</dbReference>
<dbReference type="SUPFAM" id="SSF161098">
    <property type="entry name" value="MetI-like"/>
    <property type="match status" value="1"/>
</dbReference>
<feature type="compositionally biased region" description="Polar residues" evidence="8">
    <location>
        <begin position="1"/>
        <end position="14"/>
    </location>
</feature>
<evidence type="ECO:0000256" key="3">
    <source>
        <dbReference type="ARBA" id="ARBA00022475"/>
    </source>
</evidence>
<feature type="transmembrane region" description="Helical" evidence="7">
    <location>
        <begin position="199"/>
        <end position="221"/>
    </location>
</feature>
<feature type="transmembrane region" description="Helical" evidence="7">
    <location>
        <begin position="355"/>
        <end position="373"/>
    </location>
</feature>
<dbReference type="EMBL" id="JAAMOZ010000001">
    <property type="protein sequence ID" value="NIH57071.1"/>
    <property type="molecule type" value="Genomic_DNA"/>
</dbReference>
<feature type="domain" description="ABC transmembrane type-1" evidence="9">
    <location>
        <begin position="193"/>
        <end position="374"/>
    </location>
</feature>
<evidence type="ECO:0000256" key="8">
    <source>
        <dbReference type="SAM" id="MobiDB-lite"/>
    </source>
</evidence>
<keyword evidence="3" id="KW-1003">Cell membrane</keyword>
<dbReference type="Gene3D" id="1.10.3720.10">
    <property type="entry name" value="MetI-like"/>
    <property type="match status" value="1"/>
</dbReference>
<dbReference type="PANTHER" id="PTHR30151:SF0">
    <property type="entry name" value="ABC TRANSPORTER PERMEASE PROTEIN MJ0413-RELATED"/>
    <property type="match status" value="1"/>
</dbReference>
<keyword evidence="11" id="KW-1185">Reference proteome</keyword>
<evidence type="ECO:0000259" key="9">
    <source>
        <dbReference type="PROSITE" id="PS50928"/>
    </source>
</evidence>
<dbReference type="PANTHER" id="PTHR30151">
    <property type="entry name" value="ALKANE SULFONATE ABC TRANSPORTER-RELATED, MEMBRANE SUBUNIT"/>
    <property type="match status" value="1"/>
</dbReference>